<evidence type="ECO:0000256" key="2">
    <source>
        <dbReference type="ARBA" id="ARBA00022490"/>
    </source>
</evidence>
<dbReference type="UniPathway" id="UPA00085"/>
<evidence type="ECO:0000256" key="7">
    <source>
        <dbReference type="ARBA" id="ARBA00023264"/>
    </source>
</evidence>
<evidence type="ECO:0000256" key="1">
    <source>
        <dbReference type="ARBA" id="ARBA00001232"/>
    </source>
</evidence>
<comment type="similarity">
    <text evidence="10">Belongs to the PlsX family.</text>
</comment>
<evidence type="ECO:0000256" key="3">
    <source>
        <dbReference type="ARBA" id="ARBA00022516"/>
    </source>
</evidence>
<protein>
    <recommendedName>
        <fullName evidence="8 10">Phosphate acyltransferase</fullName>
        <ecNumber evidence="8 10">2.3.1.274</ecNumber>
    </recommendedName>
    <alternativeName>
        <fullName evidence="10">Acyl-ACP phosphotransacylase</fullName>
    </alternativeName>
    <alternativeName>
        <fullName evidence="10">Acyl-[acyl-carrier-protein]--phosphate acyltransferase</fullName>
    </alternativeName>
    <alternativeName>
        <fullName evidence="10">Phosphate-acyl-ACP acyltransferase</fullName>
    </alternativeName>
</protein>
<evidence type="ECO:0000256" key="8">
    <source>
        <dbReference type="ARBA" id="ARBA00024069"/>
    </source>
</evidence>
<evidence type="ECO:0000313" key="12">
    <source>
        <dbReference type="Proteomes" id="UP000008633"/>
    </source>
</evidence>
<dbReference type="PANTHER" id="PTHR30100">
    <property type="entry name" value="FATTY ACID/PHOSPHOLIPID SYNTHESIS PROTEIN PLSX"/>
    <property type="match status" value="1"/>
</dbReference>
<dbReference type="AlphaFoldDB" id="E6WZJ4"/>
<dbReference type="EC" id="2.3.1.274" evidence="8 10"/>
<dbReference type="Pfam" id="PF02504">
    <property type="entry name" value="FA_synthesis"/>
    <property type="match status" value="1"/>
</dbReference>
<accession>E6WZJ4</accession>
<dbReference type="InterPro" id="IPR003664">
    <property type="entry name" value="FA_synthesis"/>
</dbReference>
<dbReference type="PIRSF" id="PIRSF002465">
    <property type="entry name" value="Phsphlp_syn_PlsX"/>
    <property type="match status" value="1"/>
</dbReference>
<dbReference type="KEGG" id="nsa:Nitsa_0303"/>
<name>E6WZJ4_NITSE</name>
<evidence type="ECO:0000313" key="11">
    <source>
        <dbReference type="EMBL" id="ADV45574.1"/>
    </source>
</evidence>
<dbReference type="GO" id="GO:0005737">
    <property type="term" value="C:cytoplasm"/>
    <property type="evidence" value="ECO:0007669"/>
    <property type="project" value="UniProtKB-SubCell"/>
</dbReference>
<reference evidence="11 12" key="1">
    <citation type="journal article" date="2011" name="Stand. Genomic Sci.">
        <title>Complete genome sequence of Nitratifractor salsuginis type strain (E9I37-1).</title>
        <authorList>
            <person name="Anderson I."/>
            <person name="Sikorski J."/>
            <person name="Zeytun A."/>
            <person name="Nolan M."/>
            <person name="Lapidus A."/>
            <person name="Lucas S."/>
            <person name="Hammon N."/>
            <person name="Deshpande S."/>
            <person name="Cheng J.F."/>
            <person name="Tapia R."/>
            <person name="Han C."/>
            <person name="Goodwin L."/>
            <person name="Pitluck S."/>
            <person name="Liolios K."/>
            <person name="Pagani I."/>
            <person name="Ivanova N."/>
            <person name="Huntemann M."/>
            <person name="Mavromatis K."/>
            <person name="Ovchinikova G."/>
            <person name="Pati A."/>
            <person name="Chen A."/>
            <person name="Palaniappan K."/>
            <person name="Land M."/>
            <person name="Hauser L."/>
            <person name="Brambilla E.M."/>
            <person name="Ngatchou-Djao O.D."/>
            <person name="Rohde M."/>
            <person name="Tindall B.J."/>
            <person name="Goker M."/>
            <person name="Detter J.C."/>
            <person name="Woyke T."/>
            <person name="Bristow J."/>
            <person name="Eisen J.A."/>
            <person name="Markowitz V."/>
            <person name="Hugenholtz P."/>
            <person name="Klenk H.P."/>
            <person name="Kyrpides N.C."/>
        </authorList>
    </citation>
    <scope>NUCLEOTIDE SEQUENCE [LARGE SCALE GENOMIC DNA]</scope>
    <source>
        <strain evidence="12">DSM 16511 / JCM 12458 / E9I37-1</strain>
    </source>
</reference>
<keyword evidence="7 10" id="KW-1208">Phospholipid metabolism</keyword>
<keyword evidence="3 10" id="KW-0444">Lipid biosynthesis</keyword>
<keyword evidence="12" id="KW-1185">Reference proteome</keyword>
<dbReference type="GO" id="GO:0043811">
    <property type="term" value="F:phosphate:acyl-[acyl carrier protein] acyltransferase activity"/>
    <property type="evidence" value="ECO:0007669"/>
    <property type="project" value="UniProtKB-UniRule"/>
</dbReference>
<proteinExistence type="inferred from homology"/>
<dbReference type="InterPro" id="IPR012281">
    <property type="entry name" value="Phospholipid_synth_PlsX-like"/>
</dbReference>
<gene>
    <name evidence="10" type="primary">plsX</name>
    <name evidence="11" type="ordered locus">Nitsa_0303</name>
</gene>
<dbReference type="GO" id="GO:0008654">
    <property type="term" value="P:phospholipid biosynthetic process"/>
    <property type="evidence" value="ECO:0007669"/>
    <property type="project" value="UniProtKB-KW"/>
</dbReference>
<keyword evidence="5 10" id="KW-0443">Lipid metabolism</keyword>
<keyword evidence="2 10" id="KW-0963">Cytoplasm</keyword>
<dbReference type="EMBL" id="CP002452">
    <property type="protein sequence ID" value="ADV45574.1"/>
    <property type="molecule type" value="Genomic_DNA"/>
</dbReference>
<sequence>MSPDKGMIRVAIDAMGGDFGPEPIIEGCIQAIDERRFQPILVGDREAILSFLPQYYLEQVEIVEAGDVIDMHDQATNALRRKDSSIYKAVELVREGKADAVVSAGHSGATMTLATLRIGRLPHISKPALATLMPNVNNAKTLVLDVGAVVECKPHNLYEFGVMGEVYAQEVMKISSPRVGLLANGEEESKGNELTKEAFPLMKKIPGFLGNVEGRDIFNGSVEVVVTDGFTGNILLKTSEGVADAIFTMMRQEIRKSLPAKIGALLMKKKVFARLKKQVDYAEYGGAPLLGVNGCAIVSHGSSNAKAIKNAIFQAINYSESNVNKKIEELLIRNNGAQD</sequence>
<dbReference type="HOGENOM" id="CLU_039379_1_1_7"/>
<organism evidence="11 12">
    <name type="scientific">Nitratifractor salsuginis (strain DSM 16511 / JCM 12458 / E9I37-1)</name>
    <dbReference type="NCBI Taxonomy" id="749222"/>
    <lineage>
        <taxon>Bacteria</taxon>
        <taxon>Pseudomonadati</taxon>
        <taxon>Campylobacterota</taxon>
        <taxon>Epsilonproteobacteria</taxon>
        <taxon>Campylobacterales</taxon>
        <taxon>Sulfurovaceae</taxon>
        <taxon>Nitratifractor</taxon>
    </lineage>
</organism>
<keyword evidence="6 10" id="KW-0594">Phospholipid biosynthesis</keyword>
<evidence type="ECO:0000256" key="4">
    <source>
        <dbReference type="ARBA" id="ARBA00022679"/>
    </source>
</evidence>
<dbReference type="Gene3D" id="3.40.718.10">
    <property type="entry name" value="Isopropylmalate Dehydrogenase"/>
    <property type="match status" value="1"/>
</dbReference>
<reference evidence="12" key="2">
    <citation type="submission" date="2011-01" db="EMBL/GenBank/DDBJ databases">
        <title>The complete genome of Nitratifractor salsuginis DSM 16511.</title>
        <authorList>
            <consortium name="US DOE Joint Genome Institute (JGI-PGF)"/>
            <person name="Lucas S."/>
            <person name="Copeland A."/>
            <person name="Lapidus A."/>
            <person name="Bruce D."/>
            <person name="Goodwin L."/>
            <person name="Pitluck S."/>
            <person name="Kyrpides N."/>
            <person name="Mavromatis K."/>
            <person name="Ivanova N."/>
            <person name="Mikhailova N."/>
            <person name="Zeytun A."/>
            <person name="Detter J.C."/>
            <person name="Tapia R."/>
            <person name="Han C."/>
            <person name="Land M."/>
            <person name="Hauser L."/>
            <person name="Markowitz V."/>
            <person name="Cheng J.-F."/>
            <person name="Hugenholtz P."/>
            <person name="Woyke T."/>
            <person name="Wu D."/>
            <person name="Tindall B."/>
            <person name="Schuetze A."/>
            <person name="Brambilla E."/>
            <person name="Klenk H.-P."/>
            <person name="Eisen J.A."/>
        </authorList>
    </citation>
    <scope>NUCLEOTIDE SEQUENCE [LARGE SCALE GENOMIC DNA]</scope>
    <source>
        <strain evidence="12">DSM 16511 / JCM 12458 / E9I37-1</strain>
    </source>
</reference>
<dbReference type="PANTHER" id="PTHR30100:SF1">
    <property type="entry name" value="PHOSPHATE ACYLTRANSFERASE"/>
    <property type="match status" value="1"/>
</dbReference>
<comment type="subunit">
    <text evidence="9 10">Homodimer. Probably interacts with PlsY.</text>
</comment>
<evidence type="ECO:0000256" key="6">
    <source>
        <dbReference type="ARBA" id="ARBA00023209"/>
    </source>
</evidence>
<dbReference type="GO" id="GO:0006633">
    <property type="term" value="P:fatty acid biosynthetic process"/>
    <property type="evidence" value="ECO:0007669"/>
    <property type="project" value="UniProtKB-UniRule"/>
</dbReference>
<dbReference type="STRING" id="749222.Nitsa_0303"/>
<evidence type="ECO:0000256" key="9">
    <source>
        <dbReference type="ARBA" id="ARBA00046608"/>
    </source>
</evidence>
<comment type="function">
    <text evidence="10">Catalyzes the reversible formation of acyl-phosphate (acyl-PO(4)) from acyl-[acyl-carrier-protein] (acyl-ACP). This enzyme utilizes acyl-ACP as fatty acyl donor, but not acyl-CoA.</text>
</comment>
<evidence type="ECO:0000256" key="5">
    <source>
        <dbReference type="ARBA" id="ARBA00023098"/>
    </source>
</evidence>
<keyword evidence="11" id="KW-0012">Acyltransferase</keyword>
<dbReference type="Proteomes" id="UP000008633">
    <property type="component" value="Chromosome"/>
</dbReference>
<evidence type="ECO:0000256" key="10">
    <source>
        <dbReference type="HAMAP-Rule" id="MF_00019"/>
    </source>
</evidence>
<dbReference type="NCBIfam" id="TIGR00182">
    <property type="entry name" value="plsX"/>
    <property type="match status" value="1"/>
</dbReference>
<comment type="subcellular location">
    <subcellularLocation>
        <location evidence="10">Cytoplasm</location>
    </subcellularLocation>
    <text evidence="10">Associated with the membrane possibly through PlsY.</text>
</comment>
<dbReference type="eggNOG" id="COG0416">
    <property type="taxonomic scope" value="Bacteria"/>
</dbReference>
<comment type="catalytic activity">
    <reaction evidence="1 10">
        <text>a fatty acyl-[ACP] + phosphate = an acyl phosphate + holo-[ACP]</text>
        <dbReference type="Rhea" id="RHEA:42292"/>
        <dbReference type="Rhea" id="RHEA-COMP:9685"/>
        <dbReference type="Rhea" id="RHEA-COMP:14125"/>
        <dbReference type="ChEBI" id="CHEBI:43474"/>
        <dbReference type="ChEBI" id="CHEBI:59918"/>
        <dbReference type="ChEBI" id="CHEBI:64479"/>
        <dbReference type="ChEBI" id="CHEBI:138651"/>
        <dbReference type="EC" id="2.3.1.274"/>
    </reaction>
</comment>
<dbReference type="HAMAP" id="MF_00019">
    <property type="entry name" value="PlsX"/>
    <property type="match status" value="1"/>
</dbReference>
<dbReference type="SUPFAM" id="SSF53659">
    <property type="entry name" value="Isocitrate/Isopropylmalate dehydrogenase-like"/>
    <property type="match status" value="1"/>
</dbReference>
<keyword evidence="4 10" id="KW-0808">Transferase</keyword>
<comment type="pathway">
    <text evidence="10">Lipid metabolism; phospholipid metabolism.</text>
</comment>